<dbReference type="Proteomes" id="UP000265520">
    <property type="component" value="Unassembled WGS sequence"/>
</dbReference>
<organism evidence="1 2">
    <name type="scientific">Trifolium medium</name>
    <dbReference type="NCBI Taxonomy" id="97028"/>
    <lineage>
        <taxon>Eukaryota</taxon>
        <taxon>Viridiplantae</taxon>
        <taxon>Streptophyta</taxon>
        <taxon>Embryophyta</taxon>
        <taxon>Tracheophyta</taxon>
        <taxon>Spermatophyta</taxon>
        <taxon>Magnoliopsida</taxon>
        <taxon>eudicotyledons</taxon>
        <taxon>Gunneridae</taxon>
        <taxon>Pentapetalae</taxon>
        <taxon>rosids</taxon>
        <taxon>fabids</taxon>
        <taxon>Fabales</taxon>
        <taxon>Fabaceae</taxon>
        <taxon>Papilionoideae</taxon>
        <taxon>50 kb inversion clade</taxon>
        <taxon>NPAAA clade</taxon>
        <taxon>Hologalegina</taxon>
        <taxon>IRL clade</taxon>
        <taxon>Trifolieae</taxon>
        <taxon>Trifolium</taxon>
    </lineage>
</organism>
<accession>A0A392SK76</accession>
<protein>
    <submittedName>
        <fullName evidence="1">Uncharacterized protein</fullName>
    </submittedName>
</protein>
<keyword evidence="2" id="KW-1185">Reference proteome</keyword>
<evidence type="ECO:0000313" key="1">
    <source>
        <dbReference type="EMBL" id="MCI48276.1"/>
    </source>
</evidence>
<name>A0A392SK76_9FABA</name>
<comment type="caution">
    <text evidence="1">The sequence shown here is derived from an EMBL/GenBank/DDBJ whole genome shotgun (WGS) entry which is preliminary data.</text>
</comment>
<sequence length="85" mass="9624">MAHQAHESSNQVCSLEAAHDAPENMKVLECEECEAGCSCGKLRMMRRYLANDAHERKELRTPGLRIFLEEVDLKLEVTQPLVILS</sequence>
<proteinExistence type="predicted"/>
<dbReference type="AlphaFoldDB" id="A0A392SK76"/>
<evidence type="ECO:0000313" key="2">
    <source>
        <dbReference type="Proteomes" id="UP000265520"/>
    </source>
</evidence>
<dbReference type="EMBL" id="LXQA010384223">
    <property type="protein sequence ID" value="MCI48276.1"/>
    <property type="molecule type" value="Genomic_DNA"/>
</dbReference>
<reference evidence="1 2" key="1">
    <citation type="journal article" date="2018" name="Front. Plant Sci.">
        <title>Red Clover (Trifolium pratense) and Zigzag Clover (T. medium) - A Picture of Genomic Similarities and Differences.</title>
        <authorList>
            <person name="Dluhosova J."/>
            <person name="Istvanek J."/>
            <person name="Nedelnik J."/>
            <person name="Repkova J."/>
        </authorList>
    </citation>
    <scope>NUCLEOTIDE SEQUENCE [LARGE SCALE GENOMIC DNA]</scope>
    <source>
        <strain evidence="2">cv. 10/8</strain>
        <tissue evidence="1">Leaf</tissue>
    </source>
</reference>